<dbReference type="PANTHER" id="PTHR43110:SF1">
    <property type="entry name" value="THIOL PEROXIDASE"/>
    <property type="match status" value="1"/>
</dbReference>
<dbReference type="InterPro" id="IPR050455">
    <property type="entry name" value="Tpx_Peroxidase_subfamily"/>
</dbReference>
<dbReference type="PROSITE" id="PS51352">
    <property type="entry name" value="THIOREDOXIN_2"/>
    <property type="match status" value="1"/>
</dbReference>
<dbReference type="SUPFAM" id="SSF52833">
    <property type="entry name" value="Thioredoxin-like"/>
    <property type="match status" value="1"/>
</dbReference>
<dbReference type="InterPro" id="IPR013766">
    <property type="entry name" value="Thioredoxin_domain"/>
</dbReference>
<gene>
    <name evidence="3" type="ORF">KTS37_10555</name>
</gene>
<accession>A0AA41KJ05</accession>
<keyword evidence="4" id="KW-1185">Reference proteome</keyword>
<proteinExistence type="predicted"/>
<dbReference type="EMBL" id="JAHQXE010000003">
    <property type="protein sequence ID" value="MBV0902228.1"/>
    <property type="molecule type" value="Genomic_DNA"/>
</dbReference>
<protein>
    <submittedName>
        <fullName evidence="3">Redoxin domain-containing protein</fullName>
    </submittedName>
</protein>
<dbReference type="Pfam" id="PF00578">
    <property type="entry name" value="AhpC-TSA"/>
    <property type="match status" value="1"/>
</dbReference>
<reference evidence="3" key="1">
    <citation type="submission" date="2021-06" db="EMBL/GenBank/DDBJ databases">
        <title>New haloarchaea isolates fom saline soil.</title>
        <authorList>
            <person name="Duran-Viseras A."/>
            <person name="Sanchez-Porro C.S."/>
            <person name="Ventosa A."/>
        </authorList>
    </citation>
    <scope>NUCLEOTIDE SEQUENCE</scope>
    <source>
        <strain evidence="3">JCM 18369</strain>
    </source>
</reference>
<sequence>MDLDFDVVDLDEIEYPEEGETAPDFTRPLVNDEYWEDESLSSLCADSDRVVLVFHAMDGAFPATYVWNEIRDRGWHEDATVVGCSISTPYAHKRLLDERDIAGDYRLFSDPGNGVAREYGIDMDLDGMAGLEEPRPAVFVLDGDRTVEYAWVAAEWPDFPDYDAVEAQL</sequence>
<name>A0AA41KJ05_9EURY</name>
<dbReference type="GO" id="GO:0016209">
    <property type="term" value="F:antioxidant activity"/>
    <property type="evidence" value="ECO:0007669"/>
    <property type="project" value="InterPro"/>
</dbReference>
<dbReference type="PANTHER" id="PTHR43110">
    <property type="entry name" value="THIOL PEROXIDASE"/>
    <property type="match status" value="1"/>
</dbReference>
<feature type="domain" description="Thioredoxin" evidence="2">
    <location>
        <begin position="16"/>
        <end position="169"/>
    </location>
</feature>
<dbReference type="Gene3D" id="3.40.30.10">
    <property type="entry name" value="Glutaredoxin"/>
    <property type="match status" value="1"/>
</dbReference>
<dbReference type="Proteomes" id="UP001166304">
    <property type="component" value="Unassembled WGS sequence"/>
</dbReference>
<organism evidence="3 4">
    <name type="scientific">Haloarcula salina</name>
    <dbReference type="NCBI Taxonomy" id="1429914"/>
    <lineage>
        <taxon>Archaea</taxon>
        <taxon>Methanobacteriati</taxon>
        <taxon>Methanobacteriota</taxon>
        <taxon>Stenosarchaea group</taxon>
        <taxon>Halobacteria</taxon>
        <taxon>Halobacteriales</taxon>
        <taxon>Haloarculaceae</taxon>
        <taxon>Haloarcula</taxon>
    </lineage>
</organism>
<keyword evidence="1" id="KW-0676">Redox-active center</keyword>
<comment type="caution">
    <text evidence="3">The sequence shown here is derived from an EMBL/GenBank/DDBJ whole genome shotgun (WGS) entry which is preliminary data.</text>
</comment>
<dbReference type="InterPro" id="IPR000866">
    <property type="entry name" value="AhpC/TSA"/>
</dbReference>
<evidence type="ECO:0000259" key="2">
    <source>
        <dbReference type="PROSITE" id="PS51352"/>
    </source>
</evidence>
<dbReference type="AlphaFoldDB" id="A0AA41KJ05"/>
<dbReference type="RefSeq" id="WP_162413592.1">
    <property type="nucleotide sequence ID" value="NZ_JAHQXE010000003.1"/>
</dbReference>
<evidence type="ECO:0000256" key="1">
    <source>
        <dbReference type="ARBA" id="ARBA00023284"/>
    </source>
</evidence>
<dbReference type="InterPro" id="IPR036249">
    <property type="entry name" value="Thioredoxin-like_sf"/>
</dbReference>
<evidence type="ECO:0000313" key="3">
    <source>
        <dbReference type="EMBL" id="MBV0902228.1"/>
    </source>
</evidence>
<evidence type="ECO:0000313" key="4">
    <source>
        <dbReference type="Proteomes" id="UP001166304"/>
    </source>
</evidence>
<dbReference type="GO" id="GO:0016491">
    <property type="term" value="F:oxidoreductase activity"/>
    <property type="evidence" value="ECO:0007669"/>
    <property type="project" value="InterPro"/>
</dbReference>